<name>A0AAF1JXU3_9PROT</name>
<proteinExistence type="predicted"/>
<reference evidence="1" key="1">
    <citation type="submission" date="2020-01" db="EMBL/GenBank/DDBJ databases">
        <authorList>
            <person name="Rat A."/>
        </authorList>
    </citation>
    <scope>NUCLEOTIDE SEQUENCE</scope>
    <source>
        <strain evidence="1">LMG 28251</strain>
    </source>
</reference>
<dbReference type="RefSeq" id="WP_211874963.1">
    <property type="nucleotide sequence ID" value="NZ_JAAEDH010000015.1"/>
</dbReference>
<dbReference type="Proteomes" id="UP001196068">
    <property type="component" value="Unassembled WGS sequence"/>
</dbReference>
<evidence type="ECO:0000313" key="1">
    <source>
        <dbReference type="EMBL" id="MBR0656117.1"/>
    </source>
</evidence>
<dbReference type="EMBL" id="JAAEDH010000015">
    <property type="protein sequence ID" value="MBR0656117.1"/>
    <property type="molecule type" value="Genomic_DNA"/>
</dbReference>
<organism evidence="1 2">
    <name type="scientific">Plastoroseomonas arctica</name>
    <dbReference type="NCBI Taxonomy" id="1509237"/>
    <lineage>
        <taxon>Bacteria</taxon>
        <taxon>Pseudomonadati</taxon>
        <taxon>Pseudomonadota</taxon>
        <taxon>Alphaproteobacteria</taxon>
        <taxon>Acetobacterales</taxon>
        <taxon>Acetobacteraceae</taxon>
        <taxon>Plastoroseomonas</taxon>
    </lineage>
</organism>
<sequence length="64" mass="7221">MGLDDSMGEMNFPQTPFLLFLNDWFGLVGRTEFAARDMAVPQAPIDKNKRMGVWGKFISPMLSP</sequence>
<evidence type="ECO:0000313" key="2">
    <source>
        <dbReference type="Proteomes" id="UP001196068"/>
    </source>
</evidence>
<gene>
    <name evidence="1" type="ORF">GXW79_13625</name>
</gene>
<accession>A0AAF1JXU3</accession>
<comment type="caution">
    <text evidence="1">The sequence shown here is derived from an EMBL/GenBank/DDBJ whole genome shotgun (WGS) entry which is preliminary data.</text>
</comment>
<protein>
    <submittedName>
        <fullName evidence="1">Uncharacterized protein</fullName>
    </submittedName>
</protein>
<keyword evidence="2" id="KW-1185">Reference proteome</keyword>
<reference evidence="1" key="2">
    <citation type="journal article" date="2021" name="Syst. Appl. Microbiol.">
        <title>Roseomonas hellenica sp. nov., isolated from roots of wild-growing Alkanna tinctoria.</title>
        <authorList>
            <person name="Rat A."/>
            <person name="Naranjo H.D."/>
            <person name="Lebbe L."/>
            <person name="Cnockaert M."/>
            <person name="Krigas N."/>
            <person name="Grigoriadou K."/>
            <person name="Maloupa E."/>
            <person name="Willems A."/>
        </authorList>
    </citation>
    <scope>NUCLEOTIDE SEQUENCE</scope>
    <source>
        <strain evidence="1">LMG 28251</strain>
    </source>
</reference>
<dbReference type="AlphaFoldDB" id="A0AAF1JXU3"/>